<gene>
    <name evidence="2" type="ordered locus">A2cp1_1659</name>
</gene>
<evidence type="ECO:0000256" key="1">
    <source>
        <dbReference type="SAM" id="Phobius"/>
    </source>
</evidence>
<reference evidence="2" key="1">
    <citation type="submission" date="2009-01" db="EMBL/GenBank/DDBJ databases">
        <title>Complete sequence of Anaeromyxobacter dehalogenans 2CP-1.</title>
        <authorList>
            <consortium name="US DOE Joint Genome Institute"/>
            <person name="Lucas S."/>
            <person name="Copeland A."/>
            <person name="Lapidus A."/>
            <person name="Glavina del Rio T."/>
            <person name="Dalin E."/>
            <person name="Tice H."/>
            <person name="Bruce D."/>
            <person name="Goodwin L."/>
            <person name="Pitluck S."/>
            <person name="Saunders E."/>
            <person name="Brettin T."/>
            <person name="Detter J.C."/>
            <person name="Han C."/>
            <person name="Larimer F."/>
            <person name="Land M."/>
            <person name="Hauser L."/>
            <person name="Kyrpides N."/>
            <person name="Ovchinnikova G."/>
            <person name="Beliaev A.S."/>
            <person name="Richardson P."/>
        </authorList>
    </citation>
    <scope>NUCLEOTIDE SEQUENCE</scope>
    <source>
        <strain evidence="2">2CP-1</strain>
    </source>
</reference>
<organism evidence="2 3">
    <name type="scientific">Anaeromyxobacter dehalogenans (strain ATCC BAA-258 / DSM 21875 / 2CP-1)</name>
    <dbReference type="NCBI Taxonomy" id="455488"/>
    <lineage>
        <taxon>Bacteria</taxon>
        <taxon>Pseudomonadati</taxon>
        <taxon>Myxococcota</taxon>
        <taxon>Myxococcia</taxon>
        <taxon>Myxococcales</taxon>
        <taxon>Cystobacterineae</taxon>
        <taxon>Anaeromyxobacteraceae</taxon>
        <taxon>Anaeromyxobacter</taxon>
    </lineage>
</organism>
<evidence type="ECO:0000313" key="3">
    <source>
        <dbReference type="Proteomes" id="UP000007089"/>
    </source>
</evidence>
<accession>B8J5Q5</accession>
<dbReference type="EMBL" id="CP001359">
    <property type="protein sequence ID" value="ACL65002.1"/>
    <property type="molecule type" value="Genomic_DNA"/>
</dbReference>
<evidence type="ECO:0000313" key="2">
    <source>
        <dbReference type="EMBL" id="ACL65002.1"/>
    </source>
</evidence>
<protein>
    <submittedName>
        <fullName evidence="2">Uncharacterized protein</fullName>
    </submittedName>
</protein>
<keyword evidence="1" id="KW-0472">Membrane</keyword>
<proteinExistence type="predicted"/>
<dbReference type="HOGENOM" id="CLU_3131680_0_0_7"/>
<dbReference type="Proteomes" id="UP000007089">
    <property type="component" value="Chromosome"/>
</dbReference>
<dbReference type="AlphaFoldDB" id="B8J5Q5"/>
<keyword evidence="1" id="KW-1133">Transmembrane helix</keyword>
<name>B8J5Q5_ANAD2</name>
<feature type="transmembrane region" description="Helical" evidence="1">
    <location>
        <begin position="6"/>
        <end position="23"/>
    </location>
</feature>
<sequence>MFATVAPLVVVAAAGTVIVVHKLRERRRWANVKASGGRKSLVLNLFDRP</sequence>
<keyword evidence="3" id="KW-1185">Reference proteome</keyword>
<dbReference type="KEGG" id="acp:A2cp1_1659"/>
<keyword evidence="1" id="KW-0812">Transmembrane</keyword>